<name>A0A381X0M5_9ZZZZ</name>
<organism evidence="1">
    <name type="scientific">marine metagenome</name>
    <dbReference type="NCBI Taxonomy" id="408172"/>
    <lineage>
        <taxon>unclassified sequences</taxon>
        <taxon>metagenomes</taxon>
        <taxon>ecological metagenomes</taxon>
    </lineage>
</organism>
<protein>
    <submittedName>
        <fullName evidence="1">Uncharacterized protein</fullName>
    </submittedName>
</protein>
<accession>A0A381X0M5</accession>
<sequence length="61" mass="7169">MIQKFFLKKRLKYLTAQLSCQEIPTDKTSFSLKNSVKLFVFSRLLLIKNVLQKMLIFTGEV</sequence>
<evidence type="ECO:0000313" key="1">
    <source>
        <dbReference type="EMBL" id="SVA58098.1"/>
    </source>
</evidence>
<gene>
    <name evidence="1" type="ORF">METZ01_LOCUS110952</name>
</gene>
<dbReference type="EMBL" id="UINC01013449">
    <property type="protein sequence ID" value="SVA58098.1"/>
    <property type="molecule type" value="Genomic_DNA"/>
</dbReference>
<reference evidence="1" key="1">
    <citation type="submission" date="2018-05" db="EMBL/GenBank/DDBJ databases">
        <authorList>
            <person name="Lanie J.A."/>
            <person name="Ng W.-L."/>
            <person name="Kazmierczak K.M."/>
            <person name="Andrzejewski T.M."/>
            <person name="Davidsen T.M."/>
            <person name="Wayne K.J."/>
            <person name="Tettelin H."/>
            <person name="Glass J.I."/>
            <person name="Rusch D."/>
            <person name="Podicherti R."/>
            <person name="Tsui H.-C.T."/>
            <person name="Winkler M.E."/>
        </authorList>
    </citation>
    <scope>NUCLEOTIDE SEQUENCE</scope>
</reference>
<dbReference type="AlphaFoldDB" id="A0A381X0M5"/>
<proteinExistence type="predicted"/>